<evidence type="ECO:0000313" key="4">
    <source>
        <dbReference type="EMBL" id="SEH50316.1"/>
    </source>
</evidence>
<dbReference type="SMART" id="SM00421">
    <property type="entry name" value="HTH_LUXR"/>
    <property type="match status" value="1"/>
</dbReference>
<dbReference type="Proteomes" id="UP000182915">
    <property type="component" value="Chromosome I"/>
</dbReference>
<dbReference type="PANTHER" id="PTHR16305">
    <property type="entry name" value="TESTICULAR SOLUBLE ADENYLYL CYCLASE"/>
    <property type="match status" value="1"/>
</dbReference>
<accession>A0A1H6ITA2</accession>
<dbReference type="Pfam" id="PF00196">
    <property type="entry name" value="GerE"/>
    <property type="match status" value="1"/>
</dbReference>
<keyword evidence="5" id="KW-1185">Reference proteome</keyword>
<dbReference type="InterPro" id="IPR027417">
    <property type="entry name" value="P-loop_NTPase"/>
</dbReference>
<dbReference type="RefSeq" id="WP_083405933.1">
    <property type="nucleotide sequence ID" value="NZ_LT629971.1"/>
</dbReference>
<dbReference type="GO" id="GO:0004016">
    <property type="term" value="F:adenylate cyclase activity"/>
    <property type="evidence" value="ECO:0007669"/>
    <property type="project" value="TreeGrafter"/>
</dbReference>
<dbReference type="InterPro" id="IPR016032">
    <property type="entry name" value="Sig_transdc_resp-reg_C-effctor"/>
</dbReference>
<dbReference type="InterPro" id="IPR041664">
    <property type="entry name" value="AAA_16"/>
</dbReference>
<dbReference type="GO" id="GO:0006355">
    <property type="term" value="P:regulation of DNA-templated transcription"/>
    <property type="evidence" value="ECO:0007669"/>
    <property type="project" value="InterPro"/>
</dbReference>
<gene>
    <name evidence="4" type="ORF">SAMN04489835_0627</name>
</gene>
<dbReference type="Pfam" id="PF13191">
    <property type="entry name" value="AAA_16"/>
    <property type="match status" value="1"/>
</dbReference>
<dbReference type="GO" id="GO:0005737">
    <property type="term" value="C:cytoplasm"/>
    <property type="evidence" value="ECO:0007669"/>
    <property type="project" value="TreeGrafter"/>
</dbReference>
<sequence length="919" mass="98868">MATHVVSRAGEVRAVADFLAAAAIKPAALVLRGEAGIGKTTVWLAALQQAREAGFQVLSARASSADSVLTYGALAALLDGVDDDAFAGLPSPQRLAIDRVLSRATPRGPVSDQRAVAAAFVAVTEYLAQRRPVLLAIDDLQWLDQPSRLIVSSAVRRVVGPIGFLATVRTDPQAEAEPDLLRLQEPDELRNIHLPPLSPGALHAVISQRLGRSFARPRLLRIHQISGGNPFYALELARATGDGARDPSILPRSLTELVRARLANLAEDAQQALLAVACLAQPTIEMASRACGVDTDAIVAALDSAVDDGIIEISGGRVAFTHPILAHGVYSAAAAGRRRGMHQRLAALVEEQELKARHLALAAERGDEQTLRALDEAAGTLRIRGAPAGAAELLDMAIDLGGDTPQRQLLSASYHFNSGDAGRARTILETVIAGSGPTRLKAEALRLLGLWSLLDGSSREAAELLTDALEHVGDDDALRAGILIPLAFAEVNARHPADAARSADEAVSAAENVDRHQVLSQALSMQALVHFLLGDGLDEQVLARALEVEDTASPLPALLSPSIHNAEILSATGNLDEARTRFERIRRGYLERGEESELMILAFHSGLNEIWRADFTSAKATSEDAMERAVQLDRDLPLSVALMLRAAVAAYAGHEDDARHDAKEAAEICRRCDSPDLVTVWPDTILGFLDLSLGHYAAALDALKPWLAEVRRRPSATEIFIAPFLPDAVESLVQLALFAEAGELLDIFESNGRRLDRPWMLATGARCRALLHAAQGDLETANVEAERALAEHARLPMPFELARTQLVHGQLQRRQRHRESGSATMKDALATFERLGTQVWADRARAELARASGTRTRAELTASERRVAELAITGITNREMAAALFISPKTVEANLARVYRKLNIRSRAELGRVMGESGQ</sequence>
<dbReference type="SUPFAM" id="SSF48452">
    <property type="entry name" value="TPR-like"/>
    <property type="match status" value="3"/>
</dbReference>
<dbReference type="SUPFAM" id="SSF46894">
    <property type="entry name" value="C-terminal effector domain of the bipartite response regulators"/>
    <property type="match status" value="1"/>
</dbReference>
<evidence type="ECO:0000313" key="5">
    <source>
        <dbReference type="Proteomes" id="UP000182915"/>
    </source>
</evidence>
<dbReference type="STRING" id="370526.SAMN04489835_0627"/>
<dbReference type="GO" id="GO:0005524">
    <property type="term" value="F:ATP binding"/>
    <property type="evidence" value="ECO:0007669"/>
    <property type="project" value="UniProtKB-KW"/>
</dbReference>
<proteinExistence type="predicted"/>
<dbReference type="OrthoDB" id="3796539at2"/>
<dbReference type="SUPFAM" id="SSF52540">
    <property type="entry name" value="P-loop containing nucleoside triphosphate hydrolases"/>
    <property type="match status" value="1"/>
</dbReference>
<reference evidence="5" key="1">
    <citation type="submission" date="2016-10" db="EMBL/GenBank/DDBJ databases">
        <authorList>
            <person name="Varghese N."/>
            <person name="Submissions S."/>
        </authorList>
    </citation>
    <scope>NUCLEOTIDE SEQUENCE [LARGE SCALE GENOMIC DNA]</scope>
    <source>
        <strain evidence="5">DSM 45405</strain>
    </source>
</reference>
<dbReference type="InterPro" id="IPR011990">
    <property type="entry name" value="TPR-like_helical_dom_sf"/>
</dbReference>
<dbReference type="Gene3D" id="1.25.40.10">
    <property type="entry name" value="Tetratricopeptide repeat domain"/>
    <property type="match status" value="1"/>
</dbReference>
<dbReference type="InterPro" id="IPR000792">
    <property type="entry name" value="Tscrpt_reg_LuxR_C"/>
</dbReference>
<evidence type="ECO:0000256" key="2">
    <source>
        <dbReference type="ARBA" id="ARBA00022840"/>
    </source>
</evidence>
<feature type="domain" description="HTH luxR-type" evidence="3">
    <location>
        <begin position="853"/>
        <end position="918"/>
    </location>
</feature>
<dbReference type="Gene3D" id="1.10.10.10">
    <property type="entry name" value="Winged helix-like DNA-binding domain superfamily/Winged helix DNA-binding domain"/>
    <property type="match status" value="1"/>
</dbReference>
<protein>
    <submittedName>
        <fullName evidence="4">Regulatory protein, luxR family</fullName>
    </submittedName>
</protein>
<name>A0A1H6ITA2_MYCRU</name>
<organism evidence="4 5">
    <name type="scientific">Mycolicibacterium rutilum</name>
    <name type="common">Mycobacterium rutilum</name>
    <dbReference type="NCBI Taxonomy" id="370526"/>
    <lineage>
        <taxon>Bacteria</taxon>
        <taxon>Bacillati</taxon>
        <taxon>Actinomycetota</taxon>
        <taxon>Actinomycetes</taxon>
        <taxon>Mycobacteriales</taxon>
        <taxon>Mycobacteriaceae</taxon>
        <taxon>Mycolicibacterium</taxon>
    </lineage>
</organism>
<evidence type="ECO:0000256" key="1">
    <source>
        <dbReference type="ARBA" id="ARBA00022741"/>
    </source>
</evidence>
<keyword evidence="1" id="KW-0547">Nucleotide-binding</keyword>
<evidence type="ECO:0000259" key="3">
    <source>
        <dbReference type="PROSITE" id="PS50043"/>
    </source>
</evidence>
<dbReference type="InterPro" id="IPR036388">
    <property type="entry name" value="WH-like_DNA-bd_sf"/>
</dbReference>
<dbReference type="PROSITE" id="PS50043">
    <property type="entry name" value="HTH_LUXR_2"/>
    <property type="match status" value="1"/>
</dbReference>
<dbReference type="PRINTS" id="PR00038">
    <property type="entry name" value="HTHLUXR"/>
</dbReference>
<dbReference type="EMBL" id="LT629971">
    <property type="protein sequence ID" value="SEH50316.1"/>
    <property type="molecule type" value="Genomic_DNA"/>
</dbReference>
<keyword evidence="2" id="KW-0067">ATP-binding</keyword>
<dbReference type="PANTHER" id="PTHR16305:SF35">
    <property type="entry name" value="TRANSCRIPTIONAL ACTIVATOR DOMAIN"/>
    <property type="match status" value="1"/>
</dbReference>
<dbReference type="CDD" id="cd06170">
    <property type="entry name" value="LuxR_C_like"/>
    <property type="match status" value="1"/>
</dbReference>
<dbReference type="GO" id="GO:0003677">
    <property type="term" value="F:DNA binding"/>
    <property type="evidence" value="ECO:0007669"/>
    <property type="project" value="InterPro"/>
</dbReference>
<dbReference type="AlphaFoldDB" id="A0A1H6ITA2"/>
<dbReference type="Gene3D" id="3.40.50.300">
    <property type="entry name" value="P-loop containing nucleotide triphosphate hydrolases"/>
    <property type="match status" value="1"/>
</dbReference>